<evidence type="ECO:0008006" key="4">
    <source>
        <dbReference type="Google" id="ProtNLM"/>
    </source>
</evidence>
<feature type="signal peptide" evidence="1">
    <location>
        <begin position="1"/>
        <end position="23"/>
    </location>
</feature>
<sequence>MKFFFSFMSLLRGGLQCIANAVASPEGWQQLVINPELKSHSVSKWSNNRPSLHSALTTLGYTMVTFEKGKKSL</sequence>
<gene>
    <name evidence="2" type="ORF">X777_16476</name>
</gene>
<dbReference type="EMBL" id="KK107921">
    <property type="protein sequence ID" value="EZA47214.1"/>
    <property type="molecule type" value="Genomic_DNA"/>
</dbReference>
<reference evidence="2 3" key="1">
    <citation type="journal article" date="2014" name="Curr. Biol.">
        <title>The genome of the clonal raider ant Cerapachys biroi.</title>
        <authorList>
            <person name="Oxley P.R."/>
            <person name="Ji L."/>
            <person name="Fetter-Pruneda I."/>
            <person name="McKenzie S.K."/>
            <person name="Li C."/>
            <person name="Hu H."/>
            <person name="Zhang G."/>
            <person name="Kronauer D.J."/>
        </authorList>
    </citation>
    <scope>NUCLEOTIDE SEQUENCE [LARGE SCALE GENOMIC DNA]</scope>
</reference>
<organism evidence="2 3">
    <name type="scientific">Ooceraea biroi</name>
    <name type="common">Clonal raider ant</name>
    <name type="synonym">Cerapachys biroi</name>
    <dbReference type="NCBI Taxonomy" id="2015173"/>
    <lineage>
        <taxon>Eukaryota</taxon>
        <taxon>Metazoa</taxon>
        <taxon>Ecdysozoa</taxon>
        <taxon>Arthropoda</taxon>
        <taxon>Hexapoda</taxon>
        <taxon>Insecta</taxon>
        <taxon>Pterygota</taxon>
        <taxon>Neoptera</taxon>
        <taxon>Endopterygota</taxon>
        <taxon>Hymenoptera</taxon>
        <taxon>Apocrita</taxon>
        <taxon>Aculeata</taxon>
        <taxon>Formicoidea</taxon>
        <taxon>Formicidae</taxon>
        <taxon>Dorylinae</taxon>
        <taxon>Ooceraea</taxon>
    </lineage>
</organism>
<feature type="chain" id="PRO_5001545160" description="Secreted protein" evidence="1">
    <location>
        <begin position="24"/>
        <end position="73"/>
    </location>
</feature>
<name>A0A026VWJ7_OOCBI</name>
<proteinExistence type="predicted"/>
<keyword evidence="1" id="KW-0732">Signal</keyword>
<dbReference type="AlphaFoldDB" id="A0A026VWJ7"/>
<evidence type="ECO:0000256" key="1">
    <source>
        <dbReference type="SAM" id="SignalP"/>
    </source>
</evidence>
<dbReference type="Proteomes" id="UP000053097">
    <property type="component" value="Unassembled WGS sequence"/>
</dbReference>
<keyword evidence="3" id="KW-1185">Reference proteome</keyword>
<evidence type="ECO:0000313" key="2">
    <source>
        <dbReference type="EMBL" id="EZA47214.1"/>
    </source>
</evidence>
<protein>
    <recommendedName>
        <fullName evidence="4">Secreted protein</fullName>
    </recommendedName>
</protein>
<evidence type="ECO:0000313" key="3">
    <source>
        <dbReference type="Proteomes" id="UP000053097"/>
    </source>
</evidence>
<accession>A0A026VWJ7</accession>